<evidence type="ECO:0000313" key="2">
    <source>
        <dbReference type="Proteomes" id="UP001146351"/>
    </source>
</evidence>
<sequence>MFGKLFLPLYKRVDGILAKYSTSASTRKLRLSVAEYYINHANILQYSQPIEDALINLFLGDHFLRLLVQSEECLCEEYEYLREHADDSEAERNELLDMLEHVSRTYRQSERQLFWYKSMIPKGPISRALDISRANPTWYLHPELIKDCVVQGGCCGRSCRCCEKREEKPGREWGMGHCTIECGCCAKTQGSNLMTIDEKIENFRAKWYALSNRSDRSYYQRIMRAFITGAELDVRAEPGKKVWQQVRG</sequence>
<evidence type="ECO:0000313" key="1">
    <source>
        <dbReference type="EMBL" id="KAJ5172995.1"/>
    </source>
</evidence>
<dbReference type="EMBL" id="JAPQKO010000003">
    <property type="protein sequence ID" value="KAJ5172995.1"/>
    <property type="molecule type" value="Genomic_DNA"/>
</dbReference>
<dbReference type="Proteomes" id="UP001146351">
    <property type="component" value="Unassembled WGS sequence"/>
</dbReference>
<proteinExistence type="predicted"/>
<protein>
    <submittedName>
        <fullName evidence="1">Uncharacterized protein</fullName>
    </submittedName>
</protein>
<comment type="caution">
    <text evidence="1">The sequence shown here is derived from an EMBL/GenBank/DDBJ whole genome shotgun (WGS) entry which is preliminary data.</text>
</comment>
<reference evidence="1" key="1">
    <citation type="submission" date="2022-11" db="EMBL/GenBank/DDBJ databases">
        <authorList>
            <person name="Petersen C."/>
        </authorList>
    </citation>
    <scope>NUCLEOTIDE SEQUENCE</scope>
    <source>
        <strain evidence="1">IBT 21917</strain>
    </source>
</reference>
<reference evidence="1" key="2">
    <citation type="journal article" date="2023" name="IMA Fungus">
        <title>Comparative genomic study of the Penicillium genus elucidates a diverse pangenome and 15 lateral gene transfer events.</title>
        <authorList>
            <person name="Petersen C."/>
            <person name="Sorensen T."/>
            <person name="Nielsen M.R."/>
            <person name="Sondergaard T.E."/>
            <person name="Sorensen J.L."/>
            <person name="Fitzpatrick D.A."/>
            <person name="Frisvad J.C."/>
            <person name="Nielsen K.L."/>
        </authorList>
    </citation>
    <scope>NUCLEOTIDE SEQUENCE</scope>
    <source>
        <strain evidence="1">IBT 21917</strain>
    </source>
</reference>
<organism evidence="1 2">
    <name type="scientific">Penicillium capsulatum</name>
    <dbReference type="NCBI Taxonomy" id="69766"/>
    <lineage>
        <taxon>Eukaryota</taxon>
        <taxon>Fungi</taxon>
        <taxon>Dikarya</taxon>
        <taxon>Ascomycota</taxon>
        <taxon>Pezizomycotina</taxon>
        <taxon>Eurotiomycetes</taxon>
        <taxon>Eurotiomycetidae</taxon>
        <taxon>Eurotiales</taxon>
        <taxon>Aspergillaceae</taxon>
        <taxon>Penicillium</taxon>
    </lineage>
</organism>
<keyword evidence="2" id="KW-1185">Reference proteome</keyword>
<dbReference type="OrthoDB" id="4336792at2759"/>
<gene>
    <name evidence="1" type="ORF">N7492_005588</name>
</gene>
<dbReference type="AlphaFoldDB" id="A0A9W9I9U8"/>
<name>A0A9W9I9U8_9EURO</name>
<accession>A0A9W9I9U8</accession>